<evidence type="ECO:0000313" key="2">
    <source>
        <dbReference type="EMBL" id="KAF3551895.1"/>
    </source>
</evidence>
<name>A0ABQ7CJJ4_BRACR</name>
<accession>A0ABQ7CJJ4</accession>
<keyword evidence="3" id="KW-1185">Reference proteome</keyword>
<dbReference type="Proteomes" id="UP000266723">
    <property type="component" value="Unassembled WGS sequence"/>
</dbReference>
<evidence type="ECO:0000313" key="3">
    <source>
        <dbReference type="Proteomes" id="UP000266723"/>
    </source>
</evidence>
<protein>
    <submittedName>
        <fullName evidence="2">Uncharacterized protein</fullName>
    </submittedName>
</protein>
<dbReference type="EMBL" id="QGKV02000832">
    <property type="protein sequence ID" value="KAF3551895.1"/>
    <property type="molecule type" value="Genomic_DNA"/>
</dbReference>
<feature type="region of interest" description="Disordered" evidence="1">
    <location>
        <begin position="36"/>
        <end position="70"/>
    </location>
</feature>
<proteinExistence type="predicted"/>
<comment type="caution">
    <text evidence="2">The sequence shown here is derived from an EMBL/GenBank/DDBJ whole genome shotgun (WGS) entry which is preliminary data.</text>
</comment>
<evidence type="ECO:0000256" key="1">
    <source>
        <dbReference type="SAM" id="MobiDB-lite"/>
    </source>
</evidence>
<sequence>MDGMADDGLLDREVNLTRYDDDCVVDHFVWLAQKPQRDRAHHHHRGSEEEFAVGTDYGIDPISNPKSGIP</sequence>
<reference evidence="2 3" key="1">
    <citation type="journal article" date="2020" name="BMC Genomics">
        <title>Intraspecific diversification of the crop wild relative Brassica cretica Lam. using demographic model selection.</title>
        <authorList>
            <person name="Kioukis A."/>
            <person name="Michalopoulou V.A."/>
            <person name="Briers L."/>
            <person name="Pirintsos S."/>
            <person name="Studholme D.J."/>
            <person name="Pavlidis P."/>
            <person name="Sarris P.F."/>
        </authorList>
    </citation>
    <scope>NUCLEOTIDE SEQUENCE [LARGE SCALE GENOMIC DNA]</scope>
    <source>
        <strain evidence="3">cv. PFS-1207/04</strain>
    </source>
</reference>
<gene>
    <name evidence="2" type="ORF">DY000_02004489</name>
</gene>
<organism evidence="2 3">
    <name type="scientific">Brassica cretica</name>
    <name type="common">Mustard</name>
    <dbReference type="NCBI Taxonomy" id="69181"/>
    <lineage>
        <taxon>Eukaryota</taxon>
        <taxon>Viridiplantae</taxon>
        <taxon>Streptophyta</taxon>
        <taxon>Embryophyta</taxon>
        <taxon>Tracheophyta</taxon>
        <taxon>Spermatophyta</taxon>
        <taxon>Magnoliopsida</taxon>
        <taxon>eudicotyledons</taxon>
        <taxon>Gunneridae</taxon>
        <taxon>Pentapetalae</taxon>
        <taxon>rosids</taxon>
        <taxon>malvids</taxon>
        <taxon>Brassicales</taxon>
        <taxon>Brassicaceae</taxon>
        <taxon>Brassiceae</taxon>
        <taxon>Brassica</taxon>
    </lineage>
</organism>